<dbReference type="Pfam" id="PF01925">
    <property type="entry name" value="TauE"/>
    <property type="match status" value="1"/>
</dbReference>
<dbReference type="HOGENOM" id="CLU_045498_2_3_2"/>
<keyword evidence="6 7" id="KW-0472">Membrane</keyword>
<evidence type="ECO:0000256" key="6">
    <source>
        <dbReference type="ARBA" id="ARBA00023136"/>
    </source>
</evidence>
<dbReference type="PANTHER" id="PTHR30269">
    <property type="entry name" value="TRANSMEMBRANE PROTEIN YFCA"/>
    <property type="match status" value="1"/>
</dbReference>
<feature type="transmembrane region" description="Helical" evidence="7">
    <location>
        <begin position="79"/>
        <end position="97"/>
    </location>
</feature>
<feature type="transmembrane region" description="Helical" evidence="7">
    <location>
        <begin position="33"/>
        <end position="58"/>
    </location>
</feature>
<evidence type="ECO:0000313" key="9">
    <source>
        <dbReference type="Proteomes" id="UP000030624"/>
    </source>
</evidence>
<proteinExistence type="inferred from homology"/>
<evidence type="ECO:0000256" key="5">
    <source>
        <dbReference type="ARBA" id="ARBA00022989"/>
    </source>
</evidence>
<comment type="subcellular location">
    <subcellularLocation>
        <location evidence="1 7">Cell membrane</location>
        <topology evidence="1 7">Multi-pass membrane protein</topology>
    </subcellularLocation>
</comment>
<dbReference type="RefSeq" id="WP_048093596.1">
    <property type="nucleotide sequence ID" value="NZ_CP009552.1"/>
</dbReference>
<dbReference type="PANTHER" id="PTHR30269:SF0">
    <property type="entry name" value="MEMBRANE TRANSPORTER PROTEIN YFCA-RELATED"/>
    <property type="match status" value="1"/>
</dbReference>
<dbReference type="STRING" id="565033.GACE_0682"/>
<evidence type="ECO:0000313" key="8">
    <source>
        <dbReference type="EMBL" id="AIY89733.1"/>
    </source>
</evidence>
<dbReference type="InterPro" id="IPR002781">
    <property type="entry name" value="TM_pro_TauE-like"/>
</dbReference>
<feature type="transmembrane region" description="Helical" evidence="7">
    <location>
        <begin position="7"/>
        <end position="27"/>
    </location>
</feature>
<keyword evidence="4 7" id="KW-0812">Transmembrane</keyword>
<evidence type="ECO:0000256" key="2">
    <source>
        <dbReference type="ARBA" id="ARBA00022448"/>
    </source>
</evidence>
<comment type="similarity">
    <text evidence="7">Belongs to the 4-toluene sulfonate uptake permease (TSUP) (TC 2.A.102) family.</text>
</comment>
<evidence type="ECO:0000256" key="4">
    <source>
        <dbReference type="ARBA" id="ARBA00022692"/>
    </source>
</evidence>
<name>A0A0A7GD06_GEOAI</name>
<dbReference type="Proteomes" id="UP000030624">
    <property type="component" value="Chromosome"/>
</dbReference>
<keyword evidence="5 7" id="KW-1133">Transmembrane helix</keyword>
<gene>
    <name evidence="8" type="ORF">GACE_0682</name>
</gene>
<feature type="transmembrane region" description="Helical" evidence="7">
    <location>
        <begin position="142"/>
        <end position="169"/>
    </location>
</feature>
<dbReference type="InterPro" id="IPR052017">
    <property type="entry name" value="TSUP"/>
</dbReference>
<feature type="transmembrane region" description="Helical" evidence="7">
    <location>
        <begin position="103"/>
        <end position="121"/>
    </location>
</feature>
<protein>
    <recommendedName>
        <fullName evidence="7">Probable membrane transporter protein</fullName>
    </recommendedName>
</protein>
<evidence type="ECO:0000256" key="3">
    <source>
        <dbReference type="ARBA" id="ARBA00022475"/>
    </source>
</evidence>
<dbReference type="GeneID" id="24797282"/>
<evidence type="ECO:0000256" key="7">
    <source>
        <dbReference type="RuleBase" id="RU363041"/>
    </source>
</evidence>
<feature type="transmembrane region" description="Helical" evidence="7">
    <location>
        <begin position="202"/>
        <end position="222"/>
    </location>
</feature>
<dbReference type="EMBL" id="CP009552">
    <property type="protein sequence ID" value="AIY89733.1"/>
    <property type="molecule type" value="Genomic_DNA"/>
</dbReference>
<accession>A0A0A7GD06</accession>
<keyword evidence="3 7" id="KW-1003">Cell membrane</keyword>
<dbReference type="KEGG" id="gac:GACE_0682"/>
<sequence length="264" mass="28270">MGGTLEWYFYILTILAGILSGFINTLAGSGSLITLPLLIFLGLPANVANGTNRVAILLQSLVGMRGFQSHGFLDPKSSVRFAVPAMVGAVLGAQIAVDLNEELMRRVIGAIMVLMLVIMLLNPKRWVEGGKKRHRVAFLEPVVYFLTGVYGGFIQAGVGIFLISSLVLISGMDILRANAIKVFVTLLLTLPALAVFMLNGQVVWTVGAILALGSMLGAYLGVKFASKKGAAVWVHRLLVAIVLVSSMKLLGVFSVILVWVNSIF</sequence>
<feature type="transmembrane region" description="Helical" evidence="7">
    <location>
        <begin position="234"/>
        <end position="260"/>
    </location>
</feature>
<keyword evidence="2" id="KW-0813">Transport</keyword>
<dbReference type="AlphaFoldDB" id="A0A0A7GD06"/>
<dbReference type="eggNOG" id="arCOG09610">
    <property type="taxonomic scope" value="Archaea"/>
</dbReference>
<feature type="transmembrane region" description="Helical" evidence="7">
    <location>
        <begin position="175"/>
        <end position="195"/>
    </location>
</feature>
<organism evidence="8 9">
    <name type="scientific">Geoglobus acetivorans</name>
    <dbReference type="NCBI Taxonomy" id="565033"/>
    <lineage>
        <taxon>Archaea</taxon>
        <taxon>Methanobacteriati</taxon>
        <taxon>Methanobacteriota</taxon>
        <taxon>Archaeoglobi</taxon>
        <taxon>Archaeoglobales</taxon>
        <taxon>Archaeoglobaceae</taxon>
        <taxon>Geoglobus</taxon>
    </lineage>
</organism>
<dbReference type="GO" id="GO:0005886">
    <property type="term" value="C:plasma membrane"/>
    <property type="evidence" value="ECO:0007669"/>
    <property type="project" value="UniProtKB-SubCell"/>
</dbReference>
<evidence type="ECO:0000256" key="1">
    <source>
        <dbReference type="ARBA" id="ARBA00004651"/>
    </source>
</evidence>
<reference evidence="8 9" key="1">
    <citation type="journal article" date="2015" name="Appl. Environ. Microbiol.">
        <title>The Geoglobus acetivorans genome: Fe(III) reduction, acetate utilization, autotrophic growth, and degradation of aromatic compounds in a hyperthermophilic archaeon.</title>
        <authorList>
            <person name="Mardanov A.V."/>
            <person name="Slododkina G.B."/>
            <person name="Slobodkin A.I."/>
            <person name="Beletsky A.V."/>
            <person name="Gavrilov S.N."/>
            <person name="Kublanov I.V."/>
            <person name="Bonch-Osmolovskaya E.A."/>
            <person name="Skryabin K.G."/>
            <person name="Ravin N.V."/>
        </authorList>
    </citation>
    <scope>NUCLEOTIDE SEQUENCE [LARGE SCALE GENOMIC DNA]</scope>
    <source>
        <strain evidence="8 9">SBH6</strain>
    </source>
</reference>